<sequence length="47" mass="5245">MKKEDGRIVETTMEARGAERGPTVRNVLVWSTGLVVIGFAAVYLLYF</sequence>
<evidence type="ECO:0000313" key="3">
    <source>
        <dbReference type="Proteomes" id="UP000318825"/>
    </source>
</evidence>
<accession>A0A4Y3W783</accession>
<name>A0A4Y3W783_NITWI</name>
<organism evidence="2 3">
    <name type="scientific">Nitrobacter winogradskyi</name>
    <name type="common">Nitrobacter agilis</name>
    <dbReference type="NCBI Taxonomy" id="913"/>
    <lineage>
        <taxon>Bacteria</taxon>
        <taxon>Pseudomonadati</taxon>
        <taxon>Pseudomonadota</taxon>
        <taxon>Alphaproteobacteria</taxon>
        <taxon>Hyphomicrobiales</taxon>
        <taxon>Nitrobacteraceae</taxon>
        <taxon>Nitrobacter</taxon>
    </lineage>
</organism>
<dbReference type="AlphaFoldDB" id="A0A4Y3W783"/>
<evidence type="ECO:0000256" key="1">
    <source>
        <dbReference type="SAM" id="Phobius"/>
    </source>
</evidence>
<evidence type="ECO:0000313" key="2">
    <source>
        <dbReference type="EMBL" id="GEC14415.1"/>
    </source>
</evidence>
<protein>
    <submittedName>
        <fullName evidence="2">Uncharacterized protein</fullName>
    </submittedName>
</protein>
<dbReference type="Proteomes" id="UP000318825">
    <property type="component" value="Unassembled WGS sequence"/>
</dbReference>
<proteinExistence type="predicted"/>
<feature type="transmembrane region" description="Helical" evidence="1">
    <location>
        <begin position="27"/>
        <end position="46"/>
    </location>
</feature>
<keyword evidence="1" id="KW-0472">Membrane</keyword>
<comment type="caution">
    <text evidence="2">The sequence shown here is derived from an EMBL/GenBank/DDBJ whole genome shotgun (WGS) entry which is preliminary data.</text>
</comment>
<gene>
    <name evidence="2" type="ORF">NWI01_03070</name>
</gene>
<keyword evidence="1" id="KW-0812">Transmembrane</keyword>
<dbReference type="EMBL" id="BJNF01000004">
    <property type="protein sequence ID" value="GEC14415.1"/>
    <property type="molecule type" value="Genomic_DNA"/>
</dbReference>
<keyword evidence="1" id="KW-1133">Transmembrane helix</keyword>
<reference evidence="2 3" key="1">
    <citation type="submission" date="2019-06" db="EMBL/GenBank/DDBJ databases">
        <title>Whole genome shotgun sequence of Nitrobacter winogradskyi NBRC 14297.</title>
        <authorList>
            <person name="Hosoyama A."/>
            <person name="Uohara A."/>
            <person name="Ohji S."/>
            <person name="Ichikawa N."/>
        </authorList>
    </citation>
    <scope>NUCLEOTIDE SEQUENCE [LARGE SCALE GENOMIC DNA]</scope>
    <source>
        <strain evidence="2 3">NBRC 14297</strain>
    </source>
</reference>
<dbReference type="RefSeq" id="WP_181410331.1">
    <property type="nucleotide sequence ID" value="NZ_BJNF01000004.1"/>
</dbReference>